<dbReference type="AlphaFoldDB" id="A0A2A6E166"/>
<gene>
    <name evidence="1" type="ORF">BLM47_05465</name>
</gene>
<comment type="caution">
    <text evidence="1">The sequence shown here is derived from an EMBL/GenBank/DDBJ whole genome shotgun (WGS) entry which is preliminary data.</text>
</comment>
<name>A0A2A6E166_9BACL</name>
<evidence type="ECO:0000313" key="2">
    <source>
        <dbReference type="Proteomes" id="UP000243688"/>
    </source>
</evidence>
<evidence type="ECO:0000313" key="1">
    <source>
        <dbReference type="EMBL" id="PDO10781.1"/>
    </source>
</evidence>
<organism evidence="1 2">
    <name type="scientific">Candidatus Reconcilbacillus cellulovorans</name>
    <dbReference type="NCBI Taxonomy" id="1906605"/>
    <lineage>
        <taxon>Bacteria</taxon>
        <taxon>Bacillati</taxon>
        <taxon>Bacillota</taxon>
        <taxon>Bacilli</taxon>
        <taxon>Bacillales</taxon>
        <taxon>Paenibacillaceae</taxon>
        <taxon>Candidatus Reconcilbacillus</taxon>
    </lineage>
</organism>
<sequence>MSGRKVIAAAFGVVALFWAVFASAYIGGKIDANDVMRDEWLAGREALEEVAEDLLQRVDVSGVVGEAYRDGGAAYRYVFGERKFMSAEKRGRDAVLFVRKKSLGLELGLLYVRGDGLPALDYARLERLDPRWYAVTVREMRPQ</sequence>
<protein>
    <submittedName>
        <fullName evidence="1">Uncharacterized protein</fullName>
    </submittedName>
</protein>
<proteinExistence type="predicted"/>
<dbReference type="Proteomes" id="UP000243688">
    <property type="component" value="Unassembled WGS sequence"/>
</dbReference>
<dbReference type="EMBL" id="MOXJ01000009">
    <property type="protein sequence ID" value="PDO10781.1"/>
    <property type="molecule type" value="Genomic_DNA"/>
</dbReference>
<reference evidence="1 2" key="1">
    <citation type="submission" date="2016-12" db="EMBL/GenBank/DDBJ databases">
        <title>Candidatus Reconcilibacillus cellulovorans genome.</title>
        <authorList>
            <person name="Kolinko S."/>
            <person name="Wu Y.-W."/>
            <person name="Tachea F."/>
            <person name="Denzel E."/>
            <person name="Hiras J."/>
            <person name="Baecker N."/>
            <person name="Chan L.J."/>
            <person name="Eichorst S.A."/>
            <person name="Frey D."/>
            <person name="Adams P.D."/>
            <person name="Pray T."/>
            <person name="Tanjore D."/>
            <person name="Petzold C.J."/>
            <person name="Gladden J.M."/>
            <person name="Simmons B.A."/>
            <person name="Singer S.W."/>
        </authorList>
    </citation>
    <scope>NUCLEOTIDE SEQUENCE [LARGE SCALE GENOMIC DNA]</scope>
    <source>
        <strain evidence="1">JTherm</strain>
    </source>
</reference>
<accession>A0A2A6E166</accession>